<proteinExistence type="predicted"/>
<name>A0A016W0Q7_9BILA</name>
<dbReference type="AlphaFoldDB" id="A0A016W0Q7"/>
<organism evidence="1 2">
    <name type="scientific">Ancylostoma ceylanicum</name>
    <dbReference type="NCBI Taxonomy" id="53326"/>
    <lineage>
        <taxon>Eukaryota</taxon>
        <taxon>Metazoa</taxon>
        <taxon>Ecdysozoa</taxon>
        <taxon>Nematoda</taxon>
        <taxon>Chromadorea</taxon>
        <taxon>Rhabditida</taxon>
        <taxon>Rhabditina</taxon>
        <taxon>Rhabditomorpha</taxon>
        <taxon>Strongyloidea</taxon>
        <taxon>Ancylostomatidae</taxon>
        <taxon>Ancylostomatinae</taxon>
        <taxon>Ancylostoma</taxon>
    </lineage>
</organism>
<dbReference type="Proteomes" id="UP000024635">
    <property type="component" value="Unassembled WGS sequence"/>
</dbReference>
<comment type="caution">
    <text evidence="1">The sequence shown here is derived from an EMBL/GenBank/DDBJ whole genome shotgun (WGS) entry which is preliminary data.</text>
</comment>
<protein>
    <submittedName>
        <fullName evidence="1">Uncharacterized protein</fullName>
    </submittedName>
</protein>
<evidence type="ECO:0000313" key="2">
    <source>
        <dbReference type="Proteomes" id="UP000024635"/>
    </source>
</evidence>
<reference evidence="2" key="1">
    <citation type="journal article" date="2015" name="Nat. Genet.">
        <title>The genome and transcriptome of the zoonotic hookworm Ancylostoma ceylanicum identify infection-specific gene families.</title>
        <authorList>
            <person name="Schwarz E.M."/>
            <person name="Hu Y."/>
            <person name="Antoshechkin I."/>
            <person name="Miller M.M."/>
            <person name="Sternberg P.W."/>
            <person name="Aroian R.V."/>
        </authorList>
    </citation>
    <scope>NUCLEOTIDE SEQUENCE</scope>
    <source>
        <strain evidence="2">HY135</strain>
    </source>
</reference>
<gene>
    <name evidence="1" type="primary">Acey_s0003.g1650</name>
    <name evidence="1" type="ORF">Y032_0003g1650</name>
</gene>
<keyword evidence="2" id="KW-1185">Reference proteome</keyword>
<dbReference type="EMBL" id="JARK01001339">
    <property type="protein sequence ID" value="EYC32553.1"/>
    <property type="molecule type" value="Genomic_DNA"/>
</dbReference>
<evidence type="ECO:0000313" key="1">
    <source>
        <dbReference type="EMBL" id="EYC32553.1"/>
    </source>
</evidence>
<sequence>MSMCVCVFQLAGFLEYFYVDCRVTVKIGCLHYEFMMDSCIDLVDVGQSEEPRDALIVRHRFWCDASRSRAHKFTTRKLGSFFNFSSGFFLACSSLNRPQCYQCTEVEFSLGNASS</sequence>
<accession>A0A016W0Q7</accession>